<sequence length="260" mass="29852">MKISVIVATYNRVDALNLVLQSLETQTDSNFEVIVADDGSREETKEFISKFAKTSKLAIKHVWHEDKGFRLALIRNLATAQASGEYLIFLDGDCIAQPDFVARHRMLAQKNFLVTGSRVLLSEALTQELLRSAHWDFKLFSASLLKYRLTGGINKFLPLKFKFGDGAWRHYKKFVWRRIKGCNLACWKTDAQAINGFDETMTGWGHEDADFVFRLQHNHIKRKSGSWSTEVLHLFHKMSDQSNAAENARRVREKIMAKTL</sequence>
<name>A0A6M9Q6G3_9BURK</name>
<protein>
    <submittedName>
        <fullName evidence="4">Glycosyl transferase</fullName>
    </submittedName>
</protein>
<dbReference type="Gene3D" id="3.90.550.10">
    <property type="entry name" value="Spore Coat Polysaccharide Biosynthesis Protein SpsA, Chain A"/>
    <property type="match status" value="1"/>
</dbReference>
<dbReference type="PANTHER" id="PTHR43685">
    <property type="entry name" value="GLYCOSYLTRANSFERASE"/>
    <property type="match status" value="1"/>
</dbReference>
<dbReference type="KEGG" id="ptrp:DCO17_03655"/>
<feature type="domain" description="Glycosyltransferase 2-like" evidence="2">
    <location>
        <begin position="4"/>
        <end position="148"/>
    </location>
</feature>
<accession>A0A6M9Q6G3</accession>
<dbReference type="InterPro" id="IPR050834">
    <property type="entry name" value="Glycosyltransf_2"/>
</dbReference>
<dbReference type="PANTHER" id="PTHR43685:SF3">
    <property type="entry name" value="SLR2126 PROTEIN"/>
    <property type="match status" value="1"/>
</dbReference>
<proteinExistence type="predicted"/>
<evidence type="ECO:0000313" key="5">
    <source>
        <dbReference type="Proteomes" id="UP000503312"/>
    </source>
</evidence>
<evidence type="ECO:0000259" key="2">
    <source>
        <dbReference type="Pfam" id="PF00535"/>
    </source>
</evidence>
<dbReference type="EMBL" id="CP028942">
    <property type="protein sequence ID" value="QKM64413.1"/>
    <property type="molecule type" value="Genomic_DNA"/>
</dbReference>
<dbReference type="Proteomes" id="UP000503312">
    <property type="component" value="Chromosome"/>
</dbReference>
<evidence type="ECO:0000313" key="4">
    <source>
        <dbReference type="EMBL" id="QKM64413.1"/>
    </source>
</evidence>
<keyword evidence="5" id="KW-1185">Reference proteome</keyword>
<dbReference type="CDD" id="cd06420">
    <property type="entry name" value="GT2_Chondriotin_Pol_N"/>
    <property type="match status" value="1"/>
</dbReference>
<dbReference type="AlphaFoldDB" id="A0A6M9Q6G3"/>
<dbReference type="InterPro" id="IPR027791">
    <property type="entry name" value="Galactosyl_T_C"/>
</dbReference>
<dbReference type="GO" id="GO:0016740">
    <property type="term" value="F:transferase activity"/>
    <property type="evidence" value="ECO:0007669"/>
    <property type="project" value="UniProtKB-KW"/>
</dbReference>
<evidence type="ECO:0000259" key="3">
    <source>
        <dbReference type="Pfam" id="PF02709"/>
    </source>
</evidence>
<organism evidence="4 5">
    <name type="scientific">Polynucleobacter tropicus</name>
    <dbReference type="NCBI Taxonomy" id="1743174"/>
    <lineage>
        <taxon>Bacteria</taxon>
        <taxon>Pseudomonadati</taxon>
        <taxon>Pseudomonadota</taxon>
        <taxon>Betaproteobacteria</taxon>
        <taxon>Burkholderiales</taxon>
        <taxon>Burkholderiaceae</taxon>
        <taxon>Polynucleobacter</taxon>
    </lineage>
</organism>
<dbReference type="Pfam" id="PF02709">
    <property type="entry name" value="Glyco_transf_7C"/>
    <property type="match status" value="1"/>
</dbReference>
<evidence type="ECO:0000256" key="1">
    <source>
        <dbReference type="ARBA" id="ARBA00022679"/>
    </source>
</evidence>
<gene>
    <name evidence="4" type="ORF">DCO17_03655</name>
</gene>
<dbReference type="Pfam" id="PF00535">
    <property type="entry name" value="Glycos_transf_2"/>
    <property type="match status" value="1"/>
</dbReference>
<dbReference type="InterPro" id="IPR029044">
    <property type="entry name" value="Nucleotide-diphossugar_trans"/>
</dbReference>
<reference evidence="4 5" key="1">
    <citation type="submission" date="2018-04" db="EMBL/GenBank/DDBJ databases">
        <title>Polynucleobacter sp. UH21B genome.</title>
        <authorList>
            <person name="Hahn M.W."/>
        </authorList>
    </citation>
    <scope>NUCLEOTIDE SEQUENCE [LARGE SCALE GENOMIC DNA]</scope>
    <source>
        <strain evidence="4 5">MWH-UH21B</strain>
    </source>
</reference>
<dbReference type="SUPFAM" id="SSF53448">
    <property type="entry name" value="Nucleotide-diphospho-sugar transferases"/>
    <property type="match status" value="1"/>
</dbReference>
<keyword evidence="1 4" id="KW-0808">Transferase</keyword>
<dbReference type="InterPro" id="IPR001173">
    <property type="entry name" value="Glyco_trans_2-like"/>
</dbReference>
<feature type="domain" description="Galactosyltransferase C-terminal" evidence="3">
    <location>
        <begin position="173"/>
        <end position="227"/>
    </location>
</feature>
<dbReference type="RefSeq" id="WP_173955455.1">
    <property type="nucleotide sequence ID" value="NZ_CP028942.1"/>
</dbReference>